<comment type="caution">
    <text evidence="1">Lacks conserved residue(s) required for the propagation of feature annotation.</text>
</comment>
<dbReference type="GeneID" id="29980482"/>
<dbReference type="PROSITE" id="PS51892">
    <property type="entry name" value="SUBTILASE"/>
    <property type="match status" value="1"/>
</dbReference>
<dbReference type="GO" id="GO:0004252">
    <property type="term" value="F:serine-type endopeptidase activity"/>
    <property type="evidence" value="ECO:0007669"/>
    <property type="project" value="InterPro"/>
</dbReference>
<keyword evidence="3" id="KW-1185">Reference proteome</keyword>
<dbReference type="GO" id="GO:0006508">
    <property type="term" value="P:proteolysis"/>
    <property type="evidence" value="ECO:0007669"/>
    <property type="project" value="InterPro"/>
</dbReference>
<proteinExistence type="inferred from homology"/>
<evidence type="ECO:0000313" key="3">
    <source>
        <dbReference type="Proteomes" id="UP000054821"/>
    </source>
</evidence>
<dbReference type="Proteomes" id="UP000054821">
    <property type="component" value="Unassembled WGS sequence"/>
</dbReference>
<reference evidence="2 3" key="1">
    <citation type="journal article" date="2016" name="Genome Announc.">
        <title>Draft Whole-Genome Sequence of Trichoderma gamsii T6085, a Promising Biocontrol Agent of Fusarium Head Blight on Wheat.</title>
        <authorList>
            <person name="Baroncelli R."/>
            <person name="Zapparata A."/>
            <person name="Piaggeschi G."/>
            <person name="Sarrocco S."/>
            <person name="Vannacci G."/>
        </authorList>
    </citation>
    <scope>NUCLEOTIDE SEQUENCE [LARGE SCALE GENOMIC DNA]</scope>
    <source>
        <strain evidence="2 3">T6085</strain>
    </source>
</reference>
<dbReference type="InterPro" id="IPR036852">
    <property type="entry name" value="Peptidase_S8/S53_dom_sf"/>
</dbReference>
<evidence type="ECO:0000313" key="2">
    <source>
        <dbReference type="EMBL" id="PON29072.1"/>
    </source>
</evidence>
<dbReference type="AlphaFoldDB" id="A0A2P4ZXQ0"/>
<organism evidence="2 3">
    <name type="scientific">Trichoderma gamsii</name>
    <dbReference type="NCBI Taxonomy" id="398673"/>
    <lineage>
        <taxon>Eukaryota</taxon>
        <taxon>Fungi</taxon>
        <taxon>Dikarya</taxon>
        <taxon>Ascomycota</taxon>
        <taxon>Pezizomycotina</taxon>
        <taxon>Sordariomycetes</taxon>
        <taxon>Hypocreomycetidae</taxon>
        <taxon>Hypocreales</taxon>
        <taxon>Hypocreaceae</taxon>
        <taxon>Trichoderma</taxon>
    </lineage>
</organism>
<protein>
    <submittedName>
        <fullName evidence="2">Cerevisin</fullName>
    </submittedName>
</protein>
<dbReference type="EMBL" id="JPDN02000005">
    <property type="protein sequence ID" value="PON29072.1"/>
    <property type="molecule type" value="Genomic_DNA"/>
</dbReference>
<dbReference type="Gene3D" id="3.40.50.200">
    <property type="entry name" value="Peptidase S8/S53 domain"/>
    <property type="match status" value="1"/>
</dbReference>
<dbReference type="SUPFAM" id="SSF52743">
    <property type="entry name" value="Subtilisin-like"/>
    <property type="match status" value="1"/>
</dbReference>
<comment type="caution">
    <text evidence="2">The sequence shown here is derived from an EMBL/GenBank/DDBJ whole genome shotgun (WGS) entry which is preliminary data.</text>
</comment>
<evidence type="ECO:0000256" key="1">
    <source>
        <dbReference type="PROSITE-ProRule" id="PRU01240"/>
    </source>
</evidence>
<accession>A0A2P4ZXQ0</accession>
<dbReference type="RefSeq" id="XP_018666541.1">
    <property type="nucleotide sequence ID" value="XM_018800399.1"/>
</dbReference>
<name>A0A2P4ZXQ0_9HYPO</name>
<dbReference type="STRING" id="398673.A0A2P4ZXQ0"/>
<gene>
    <name evidence="2" type="ORF">TGAM01_v202180</name>
</gene>
<sequence length="108" mass="11503">MRSSPFSSNTEAVYVKNGKRTEIFAPGLSIQSTWISFKYAVTTISGTSMTSSHIACLVAYDLSPQTADESESPNLLASNSAGCVNHSQIVEAGGYEAKAKAQKQIKLP</sequence>
<comment type="similarity">
    <text evidence="1">Belongs to the peptidase S8 family.</text>
</comment>